<evidence type="ECO:0000259" key="1">
    <source>
        <dbReference type="Pfam" id="PF07589"/>
    </source>
</evidence>
<accession>A0A9X5B755</accession>
<dbReference type="Pfam" id="PF07589">
    <property type="entry name" value="PEP-CTERM"/>
    <property type="match status" value="1"/>
</dbReference>
<feature type="domain" description="Ice-binding protein C-terminal" evidence="1">
    <location>
        <begin position="171"/>
        <end position="193"/>
    </location>
</feature>
<sequence>MSTLLFESDSSEPGDTLTYGAESGIISFFELNTRTEMKSFAFEFDLDNDASVNFFVYDINQGPNSNSGTLLYQGAKSFSDDGMSFKQSETLSLFLETDTTYGLGFTSGERFTFPYIFGPNGKEENGIQSLVLNQNLSGFASPDFGSSGSVELRTQIFGNQDEPDDVPPSASVPEPGTMALLSLGLLGMGVLRRKKSH</sequence>
<dbReference type="OrthoDB" id="7107787at2"/>
<reference evidence="2 3" key="1">
    <citation type="submission" date="2019-11" db="EMBL/GenBank/DDBJ databases">
        <title>Genome sequences of 17 halophilic strains isolated from different environments.</title>
        <authorList>
            <person name="Furrow R.E."/>
        </authorList>
    </citation>
    <scope>NUCLEOTIDE SEQUENCE [LARGE SCALE GENOMIC DNA]</scope>
    <source>
        <strain evidence="2 3">22507_15_FS</strain>
    </source>
</reference>
<gene>
    <name evidence="2" type="ORF">GLW01_13440</name>
</gene>
<dbReference type="Proteomes" id="UP000460751">
    <property type="component" value="Unassembled WGS sequence"/>
</dbReference>
<dbReference type="InterPro" id="IPR013424">
    <property type="entry name" value="Ice-binding_C"/>
</dbReference>
<dbReference type="NCBIfam" id="TIGR02595">
    <property type="entry name" value="PEP_CTERM"/>
    <property type="match status" value="1"/>
</dbReference>
<dbReference type="EMBL" id="WMEX01000008">
    <property type="protein sequence ID" value="MYL27792.1"/>
    <property type="molecule type" value="Genomic_DNA"/>
</dbReference>
<evidence type="ECO:0000313" key="2">
    <source>
        <dbReference type="EMBL" id="MYL27792.1"/>
    </source>
</evidence>
<protein>
    <submittedName>
        <fullName evidence="2">PEP-CTERM sorting domain-containing protein</fullName>
    </submittedName>
</protein>
<keyword evidence="3" id="KW-1185">Reference proteome</keyword>
<proteinExistence type="predicted"/>
<evidence type="ECO:0000313" key="3">
    <source>
        <dbReference type="Proteomes" id="UP000460751"/>
    </source>
</evidence>
<organism evidence="2 3">
    <name type="scientific">Vreelandella halophila</name>
    <dbReference type="NCBI Taxonomy" id="86177"/>
    <lineage>
        <taxon>Bacteria</taxon>
        <taxon>Pseudomonadati</taxon>
        <taxon>Pseudomonadota</taxon>
        <taxon>Gammaproteobacteria</taxon>
        <taxon>Oceanospirillales</taxon>
        <taxon>Halomonadaceae</taxon>
        <taxon>Vreelandella</taxon>
    </lineage>
</organism>
<name>A0A9X5B755_9GAMM</name>
<dbReference type="AlphaFoldDB" id="A0A9X5B755"/>
<comment type="caution">
    <text evidence="2">The sequence shown here is derived from an EMBL/GenBank/DDBJ whole genome shotgun (WGS) entry which is preliminary data.</text>
</comment>